<dbReference type="CDD" id="cd10150">
    <property type="entry name" value="CobN_like"/>
    <property type="match status" value="1"/>
</dbReference>
<evidence type="ECO:0000313" key="3">
    <source>
        <dbReference type="EMBL" id="MDQ0514663.1"/>
    </source>
</evidence>
<evidence type="ECO:0000313" key="4">
    <source>
        <dbReference type="Proteomes" id="UP001223743"/>
    </source>
</evidence>
<keyword evidence="3" id="KW-0436">Ligase</keyword>
<dbReference type="EC" id="6.6.1.2" evidence="1"/>
<dbReference type="NCBIfam" id="TIGR02257">
    <property type="entry name" value="cobalto_cobN"/>
    <property type="match status" value="1"/>
</dbReference>
<reference evidence="3 4" key="1">
    <citation type="submission" date="2023-07" db="EMBL/GenBank/DDBJ databases">
        <title>Genomic Encyclopedia of Type Strains, Phase IV (KMG-IV): sequencing the most valuable type-strain genomes for metagenomic binning, comparative biology and taxonomic classification.</title>
        <authorList>
            <person name="Goeker M."/>
        </authorList>
    </citation>
    <scope>NUCLEOTIDE SEQUENCE [LARGE SCALE GENOMIC DNA]</scope>
    <source>
        <strain evidence="3 4">B1-1</strain>
    </source>
</reference>
<dbReference type="Pfam" id="PF02514">
    <property type="entry name" value="CobN-Mg_chel"/>
    <property type="match status" value="1"/>
</dbReference>
<dbReference type="GO" id="GO:0051116">
    <property type="term" value="F:cobaltochelatase activity"/>
    <property type="evidence" value="ECO:0007669"/>
    <property type="project" value="UniProtKB-EC"/>
</dbReference>
<dbReference type="Proteomes" id="UP001223743">
    <property type="component" value="Unassembled WGS sequence"/>
</dbReference>
<dbReference type="EMBL" id="JAUSWJ010000001">
    <property type="protein sequence ID" value="MDQ0514663.1"/>
    <property type="molecule type" value="Genomic_DNA"/>
</dbReference>
<gene>
    <name evidence="3" type="ORF">QO015_000276</name>
</gene>
<feature type="domain" description="CobN/magnesium chelatase" evidence="2">
    <location>
        <begin position="143"/>
        <end position="1206"/>
    </location>
</feature>
<proteinExistence type="predicted"/>
<dbReference type="PANTHER" id="PTHR44119">
    <property type="entry name" value="MAGNESIUM-CHELATASE SUBUNIT CHLH, CHLOROPLASTIC"/>
    <property type="match status" value="1"/>
</dbReference>
<accession>A0ABU0M1C7</accession>
<dbReference type="RefSeq" id="WP_266281959.1">
    <property type="nucleotide sequence ID" value="NZ_JAPKNF010000001.1"/>
</dbReference>
<dbReference type="InterPro" id="IPR011953">
    <property type="entry name" value="Cobalto_CobN"/>
</dbReference>
<sequence>MHLVAGETERIDDGAAAVDLGQSPGDIVLISSADSELAAFAAAARRAPGGPSLRLVNFMRLGHPYSVDLYAEKTLASAKLVVLRLIGGAGYWPYGLEVLRALARGGGPKLIVVPADARWDDSLAAWSTVDEGDCRAFWDAAVAGGPANSDRALALLRHLVGQGERPGPAEPLPVAGIHYESATIGRRPLAVIVFYRALLEGGSIEPVDALAAALEAKGLAVRAIHVTSPKNGEAAAFLAEAMRETPPAVVINGTAFALSAPGRRAAPTVLDTPGRPVLQVVFAGTTREAWAQSARGLSPRDMIMNVVLPEVDGRILTRAVSFKEELPADPLIDSRIVAYRADAERIDFVAAQAAAMVDLSQTKPAERRIAVILSNYPGRDGRFGNAVGLDTGESCLRIVSALGGEGYEVGAFPPDCAGLMAMLAAAERGARGDGGLSGAAFLPLSDYLAFHDALPAALRSRLADHWGAPEADPFFANGGFPLAMLRFGKLVVGVQPTRGYGLDEKASYHDPNLPPPHHYLAFYAWLRGSFRSQAMVQLGKHGNLEWLPGKAVGLSAECWPEAVLGPMPLVYPFIVNDPGEGAQAKRRSAAVIVDHLMPPLARAEAHGPFAELETLIDEYHLALGADPRRRDDLEREILDRAARHGIDRDLSIGGTDVGEALRAIDAHLCDIKEMQIRDGLHVLGATPAAAARTATLAAIARIPRTGGRPADASLVRAIADDLGLAGFDPLLPDRAAPWRGRKPESLAVLDDAPWRTEGDTAERIEIFALRSIEGALAGTLPRETGTATRAVLDFVVAELVPALDRSGADEMSALLAALDGRFVPPGPAGSPSRGRPDALPTGRNFYTVDIRAVPTEAAWRIGRKAAEALVMRYLQDEGEWPRSVALTVWGTSNMRTGGDDIAEVLALIGAEPVWEPGTGRVTGFRVLTLGELKRPRVDVTLRISGLFRDAFPEQIDLMDSAIRAVAARDEPDDANPIAAARRSGEAAARIFGAAPGAYGSGIEAMMALGAWEGRRDLAEAFLGASGYAYGSGQEGADAAEALRSRLAGIDLVLQNQDNREHDILDSDEYHQHQGGLALAAEHLSGAVPRLYHGDHALAEQPVIRPLTEEIGRVVRGRASNPKWIDGVMRHGFRGAAEMAATVDYLAGYAATTHAVGDHHFDALFDAYLADEHVATFIAEANPAAFAAMLRRFEDCLARGLWSPRRNSTARRLAELSAAVGEPIREDA</sequence>
<dbReference type="PANTHER" id="PTHR44119:SF4">
    <property type="entry name" value="AEROBIC COBALTOCHELATASE SUBUNIT COBN"/>
    <property type="match status" value="1"/>
</dbReference>
<evidence type="ECO:0000256" key="1">
    <source>
        <dbReference type="NCBIfam" id="TIGR02257"/>
    </source>
</evidence>
<dbReference type="InterPro" id="IPR003672">
    <property type="entry name" value="CobN/Mg_chltase"/>
</dbReference>
<organism evidence="3 4">
    <name type="scientific">Kaistia geumhonensis</name>
    <dbReference type="NCBI Taxonomy" id="410839"/>
    <lineage>
        <taxon>Bacteria</taxon>
        <taxon>Pseudomonadati</taxon>
        <taxon>Pseudomonadota</taxon>
        <taxon>Alphaproteobacteria</taxon>
        <taxon>Hyphomicrobiales</taxon>
        <taxon>Kaistiaceae</taxon>
        <taxon>Kaistia</taxon>
    </lineage>
</organism>
<evidence type="ECO:0000259" key="2">
    <source>
        <dbReference type="Pfam" id="PF02514"/>
    </source>
</evidence>
<keyword evidence="4" id="KW-1185">Reference proteome</keyword>
<protein>
    <recommendedName>
        <fullName evidence="1">Cobaltochelatase subunit CobN</fullName>
        <ecNumber evidence="1">6.6.1.2</ecNumber>
    </recommendedName>
</protein>
<comment type="caution">
    <text evidence="3">The sequence shown here is derived from an EMBL/GenBank/DDBJ whole genome shotgun (WGS) entry which is preliminary data.</text>
</comment>
<name>A0ABU0M1C7_9HYPH</name>